<dbReference type="PIRSF" id="PIRSF002889">
    <property type="entry name" value="Rod_FlgB"/>
    <property type="match status" value="1"/>
</dbReference>
<accession>A0A1F4T5Y3</accession>
<feature type="domain" description="Flagellar basal body rod protein N-terminal" evidence="6">
    <location>
        <begin position="20"/>
        <end position="37"/>
    </location>
</feature>
<dbReference type="InterPro" id="IPR006300">
    <property type="entry name" value="FlgB"/>
</dbReference>
<evidence type="ECO:0000259" key="6">
    <source>
        <dbReference type="Pfam" id="PF00460"/>
    </source>
</evidence>
<comment type="caution">
    <text evidence="7">The sequence shown here is derived from an EMBL/GenBank/DDBJ whole genome shotgun (WGS) entry which is preliminary data.</text>
</comment>
<protein>
    <recommendedName>
        <fullName evidence="3">Flagellar basal body rod protein FlgB</fullName>
    </recommendedName>
</protein>
<dbReference type="EMBL" id="MEUG01000001">
    <property type="protein sequence ID" value="OGC27909.1"/>
    <property type="molecule type" value="Genomic_DNA"/>
</dbReference>
<dbReference type="Pfam" id="PF00460">
    <property type="entry name" value="Flg_bb_rod"/>
    <property type="match status" value="1"/>
</dbReference>
<comment type="similarity">
    <text evidence="2">Belongs to the flagella basal body rod proteins family.</text>
</comment>
<evidence type="ECO:0000256" key="2">
    <source>
        <dbReference type="ARBA" id="ARBA00009677"/>
    </source>
</evidence>
<evidence type="ECO:0000256" key="5">
    <source>
        <dbReference type="ARBA" id="ARBA00024934"/>
    </source>
</evidence>
<organism evidence="7 8">
    <name type="scientific">candidate division WOR-1 bacterium RIFOXYC12_FULL_54_18</name>
    <dbReference type="NCBI Taxonomy" id="1802584"/>
    <lineage>
        <taxon>Bacteria</taxon>
        <taxon>Bacillati</taxon>
        <taxon>Saganbacteria</taxon>
    </lineage>
</organism>
<evidence type="ECO:0000313" key="7">
    <source>
        <dbReference type="EMBL" id="OGC27909.1"/>
    </source>
</evidence>
<keyword evidence="4" id="KW-0975">Bacterial flagellum</keyword>
<dbReference type="GO" id="GO:0071973">
    <property type="term" value="P:bacterial-type flagellum-dependent cell motility"/>
    <property type="evidence" value="ECO:0007669"/>
    <property type="project" value="InterPro"/>
</dbReference>
<name>A0A1F4T5Y3_UNCSA</name>
<sequence length="97" mass="11109">MEVFDHALNQLERSMTISTKRQAIIAQNIANVKTPGYEAMEFDEQLMKAVKRREKKDIILEDELSDLTDNSVKYSSYVRLMSSKIAILKSIASQGRK</sequence>
<evidence type="ECO:0000256" key="4">
    <source>
        <dbReference type="ARBA" id="ARBA00023143"/>
    </source>
</evidence>
<evidence type="ECO:0000256" key="1">
    <source>
        <dbReference type="ARBA" id="ARBA00004117"/>
    </source>
</evidence>
<proteinExistence type="inferred from homology"/>
<dbReference type="GO" id="GO:0030694">
    <property type="term" value="C:bacterial-type flagellum basal body, rod"/>
    <property type="evidence" value="ECO:0007669"/>
    <property type="project" value="InterPro"/>
</dbReference>
<dbReference type="InterPro" id="IPR001444">
    <property type="entry name" value="Flag_bb_rod_N"/>
</dbReference>
<comment type="function">
    <text evidence="5">Structural component of flagellum, the bacterial motility apparatus. Part of the rod structure of flagellar basal body.</text>
</comment>
<comment type="subcellular location">
    <subcellularLocation>
        <location evidence="1">Bacterial flagellum basal body</location>
    </subcellularLocation>
</comment>
<gene>
    <name evidence="7" type="ORF">A3K49_02765</name>
</gene>
<reference evidence="7 8" key="1">
    <citation type="journal article" date="2016" name="Nat. Commun.">
        <title>Thousands of microbial genomes shed light on interconnected biogeochemical processes in an aquifer system.</title>
        <authorList>
            <person name="Anantharaman K."/>
            <person name="Brown C.T."/>
            <person name="Hug L.A."/>
            <person name="Sharon I."/>
            <person name="Castelle C.J."/>
            <person name="Probst A.J."/>
            <person name="Thomas B.C."/>
            <person name="Singh A."/>
            <person name="Wilkins M.J."/>
            <person name="Karaoz U."/>
            <person name="Brodie E.L."/>
            <person name="Williams K.H."/>
            <person name="Hubbard S.S."/>
            <person name="Banfield J.F."/>
        </authorList>
    </citation>
    <scope>NUCLEOTIDE SEQUENCE [LARGE SCALE GENOMIC DNA]</scope>
</reference>
<evidence type="ECO:0000313" key="8">
    <source>
        <dbReference type="Proteomes" id="UP000178602"/>
    </source>
</evidence>
<dbReference type="Proteomes" id="UP000178602">
    <property type="component" value="Unassembled WGS sequence"/>
</dbReference>
<dbReference type="AlphaFoldDB" id="A0A1F4T5Y3"/>
<evidence type="ECO:0000256" key="3">
    <source>
        <dbReference type="ARBA" id="ARBA00014376"/>
    </source>
</evidence>